<dbReference type="Proteomes" id="UP000186817">
    <property type="component" value="Unassembled WGS sequence"/>
</dbReference>
<keyword evidence="1" id="KW-1133">Transmembrane helix</keyword>
<evidence type="ECO:0000256" key="1">
    <source>
        <dbReference type="SAM" id="Phobius"/>
    </source>
</evidence>
<feature type="transmembrane region" description="Helical" evidence="1">
    <location>
        <begin position="268"/>
        <end position="294"/>
    </location>
</feature>
<dbReference type="AlphaFoldDB" id="A0A1Q9E6D2"/>
<dbReference type="OrthoDB" id="10270705at2759"/>
<keyword evidence="3" id="KW-1185">Reference proteome</keyword>
<feature type="transmembrane region" description="Helical" evidence="1">
    <location>
        <begin position="300"/>
        <end position="321"/>
    </location>
</feature>
<keyword evidence="1" id="KW-0472">Membrane</keyword>
<comment type="caution">
    <text evidence="2">The sequence shown here is derived from an EMBL/GenBank/DDBJ whole genome shotgun (WGS) entry which is preliminary data.</text>
</comment>
<proteinExistence type="predicted"/>
<evidence type="ECO:0000313" key="3">
    <source>
        <dbReference type="Proteomes" id="UP000186817"/>
    </source>
</evidence>
<keyword evidence="1" id="KW-0812">Transmembrane</keyword>
<dbReference type="EMBL" id="LSRX01000249">
    <property type="protein sequence ID" value="OLQ02973.1"/>
    <property type="molecule type" value="Genomic_DNA"/>
</dbReference>
<protein>
    <submittedName>
        <fullName evidence="2">Uncharacterized protein</fullName>
    </submittedName>
</protein>
<evidence type="ECO:0000313" key="2">
    <source>
        <dbReference type="EMBL" id="OLQ02973.1"/>
    </source>
</evidence>
<reference evidence="2 3" key="1">
    <citation type="submission" date="2016-02" db="EMBL/GenBank/DDBJ databases">
        <title>Genome analysis of coral dinoflagellate symbionts highlights evolutionary adaptations to a symbiotic lifestyle.</title>
        <authorList>
            <person name="Aranda M."/>
            <person name="Li Y."/>
            <person name="Liew Y.J."/>
            <person name="Baumgarten S."/>
            <person name="Simakov O."/>
            <person name="Wilson M."/>
            <person name="Piel J."/>
            <person name="Ashoor H."/>
            <person name="Bougouffa S."/>
            <person name="Bajic V.B."/>
            <person name="Ryu T."/>
            <person name="Ravasi T."/>
            <person name="Bayer T."/>
            <person name="Micklem G."/>
            <person name="Kim H."/>
            <person name="Bhak J."/>
            <person name="Lajeunesse T.C."/>
            <person name="Voolstra C.R."/>
        </authorList>
    </citation>
    <scope>NUCLEOTIDE SEQUENCE [LARGE SCALE GENOMIC DNA]</scope>
    <source>
        <strain evidence="2 3">CCMP2467</strain>
    </source>
</reference>
<gene>
    <name evidence="2" type="ORF">AK812_SmicGene49113</name>
</gene>
<accession>A0A1Q9E6D2</accession>
<name>A0A1Q9E6D2_SYMMI</name>
<sequence>MGPAGKLDEEALLRKDVEENYRASLKLSRSRPTRFTPRLRERLYASNALFCMGQFLESSQDQEFLSTVAVLCCVVVFAWTKKGPHCPKGFGAHVCLQNAMGVCFYRNPSKHALHELVLALRTCFAEVSPSEVEVHIVGGHEWADRNNNTLNVDSIGKKSHLSGLVIDAVKTAGFKNINQTMLNPFPGGPLGPSPMCEYRLIKDNQRIAVAALHMETGRIVTHSDAASAEDEVPRDWWAASDRATWSIAVHGQPLAHASVKTHVLFVSYMILTAAILWWSTSLTWALGVLGALWILKPVAVSHLCSRVMVATILYKCLVAVWT</sequence>
<organism evidence="2 3">
    <name type="scientific">Symbiodinium microadriaticum</name>
    <name type="common">Dinoflagellate</name>
    <name type="synonym">Zooxanthella microadriatica</name>
    <dbReference type="NCBI Taxonomy" id="2951"/>
    <lineage>
        <taxon>Eukaryota</taxon>
        <taxon>Sar</taxon>
        <taxon>Alveolata</taxon>
        <taxon>Dinophyceae</taxon>
        <taxon>Suessiales</taxon>
        <taxon>Symbiodiniaceae</taxon>
        <taxon>Symbiodinium</taxon>
    </lineage>
</organism>